<protein>
    <submittedName>
        <fullName evidence="2">Uncharacterized protein</fullName>
    </submittedName>
</protein>
<dbReference type="OrthoDB" id="5197737at2"/>
<keyword evidence="3" id="KW-1185">Reference proteome</keyword>
<sequence length="63" mass="6518">MAARTMPPPTHEYAGSDTERQSVGAPGHCEACAIHGHVVAHPELGCGDVGCYRHHPEAEGGDG</sequence>
<dbReference type="RefSeq" id="WP_091094039.1">
    <property type="nucleotide sequence ID" value="NZ_FOHX01000027.1"/>
</dbReference>
<dbReference type="Proteomes" id="UP000199361">
    <property type="component" value="Unassembled WGS sequence"/>
</dbReference>
<reference evidence="2 3" key="1">
    <citation type="submission" date="2016-10" db="EMBL/GenBank/DDBJ databases">
        <authorList>
            <person name="de Groot N.N."/>
        </authorList>
    </citation>
    <scope>NUCLEOTIDE SEQUENCE [LARGE SCALE GENOMIC DNA]</scope>
    <source>
        <strain evidence="2 3">CGMCC 4.5598</strain>
    </source>
</reference>
<accession>A0A1I0LVE6</accession>
<feature type="region of interest" description="Disordered" evidence="1">
    <location>
        <begin position="1"/>
        <end position="24"/>
    </location>
</feature>
<name>A0A1I0LVE6_9ACTN</name>
<dbReference type="AlphaFoldDB" id="A0A1I0LVE6"/>
<proteinExistence type="predicted"/>
<organism evidence="2 3">
    <name type="scientific">Nonomuraea wenchangensis</name>
    <dbReference type="NCBI Taxonomy" id="568860"/>
    <lineage>
        <taxon>Bacteria</taxon>
        <taxon>Bacillati</taxon>
        <taxon>Actinomycetota</taxon>
        <taxon>Actinomycetes</taxon>
        <taxon>Streptosporangiales</taxon>
        <taxon>Streptosporangiaceae</taxon>
        <taxon>Nonomuraea</taxon>
    </lineage>
</organism>
<gene>
    <name evidence="2" type="ORF">SAMN05421811_12769</name>
</gene>
<evidence type="ECO:0000313" key="3">
    <source>
        <dbReference type="Proteomes" id="UP000199361"/>
    </source>
</evidence>
<dbReference type="STRING" id="568860.SAMN05421811_12769"/>
<evidence type="ECO:0000313" key="2">
    <source>
        <dbReference type="EMBL" id="SEU46537.1"/>
    </source>
</evidence>
<feature type="compositionally biased region" description="Pro residues" evidence="1">
    <location>
        <begin position="1"/>
        <end position="10"/>
    </location>
</feature>
<dbReference type="EMBL" id="FOHX01000027">
    <property type="protein sequence ID" value="SEU46537.1"/>
    <property type="molecule type" value="Genomic_DNA"/>
</dbReference>
<evidence type="ECO:0000256" key="1">
    <source>
        <dbReference type="SAM" id="MobiDB-lite"/>
    </source>
</evidence>